<dbReference type="Pfam" id="PF12781">
    <property type="entry name" value="AAA_9"/>
    <property type="match status" value="1"/>
</dbReference>
<reference evidence="3" key="1">
    <citation type="submission" date="2023-01" db="EMBL/GenBank/DDBJ databases">
        <title>Metagenome sequencing of chrysophaentin producing Chrysophaeum taylorii.</title>
        <authorList>
            <person name="Davison J."/>
            <person name="Bewley C."/>
        </authorList>
    </citation>
    <scope>NUCLEOTIDE SEQUENCE</scope>
    <source>
        <strain evidence="3">NIES-1699</strain>
    </source>
</reference>
<dbReference type="GO" id="GO:0030286">
    <property type="term" value="C:dynein complex"/>
    <property type="evidence" value="ECO:0007669"/>
    <property type="project" value="InterPro"/>
</dbReference>
<dbReference type="PANTHER" id="PTHR45703:SF36">
    <property type="entry name" value="DYNEIN HEAVY CHAIN, CYTOPLASMIC"/>
    <property type="match status" value="1"/>
</dbReference>
<feature type="domain" description="Dynein heavy chain C-terminal" evidence="2">
    <location>
        <begin position="586"/>
        <end position="745"/>
    </location>
</feature>
<dbReference type="Gene3D" id="3.10.490.20">
    <property type="match status" value="1"/>
</dbReference>
<dbReference type="Gene3D" id="3.40.50.300">
    <property type="entry name" value="P-loop containing nucleotide triphosphate hydrolases"/>
    <property type="match status" value="1"/>
</dbReference>
<evidence type="ECO:0000313" key="3">
    <source>
        <dbReference type="EMBL" id="KAJ8604436.1"/>
    </source>
</evidence>
<dbReference type="InterPro" id="IPR027417">
    <property type="entry name" value="P-loop_NTPase"/>
</dbReference>
<gene>
    <name evidence="3" type="ORF">CTAYLR_000888</name>
</gene>
<dbReference type="GO" id="GO:0051959">
    <property type="term" value="F:dynein light intermediate chain binding"/>
    <property type="evidence" value="ECO:0007669"/>
    <property type="project" value="InterPro"/>
</dbReference>
<accession>A0AAD7UH86</accession>
<keyword evidence="4" id="KW-1185">Reference proteome</keyword>
<evidence type="ECO:0000313" key="4">
    <source>
        <dbReference type="Proteomes" id="UP001230188"/>
    </source>
</evidence>
<dbReference type="Proteomes" id="UP001230188">
    <property type="component" value="Unassembled WGS sequence"/>
</dbReference>
<dbReference type="InterPro" id="IPR041228">
    <property type="entry name" value="Dynein_C"/>
</dbReference>
<dbReference type="PANTHER" id="PTHR45703">
    <property type="entry name" value="DYNEIN HEAVY CHAIN"/>
    <property type="match status" value="1"/>
</dbReference>
<dbReference type="Pfam" id="PF18199">
    <property type="entry name" value="Dynein_C"/>
    <property type="match status" value="1"/>
</dbReference>
<comment type="caution">
    <text evidence="3">The sequence shown here is derived from an EMBL/GenBank/DDBJ whole genome shotgun (WGS) entry which is preliminary data.</text>
</comment>
<proteinExistence type="predicted"/>
<dbReference type="InterPro" id="IPR043160">
    <property type="entry name" value="Dynein_C_barrel"/>
</dbReference>
<protein>
    <recommendedName>
        <fullName evidence="5">Dynein heavy chain</fullName>
    </recommendedName>
</protein>
<organism evidence="3 4">
    <name type="scientific">Chrysophaeum taylorii</name>
    <dbReference type="NCBI Taxonomy" id="2483200"/>
    <lineage>
        <taxon>Eukaryota</taxon>
        <taxon>Sar</taxon>
        <taxon>Stramenopiles</taxon>
        <taxon>Ochrophyta</taxon>
        <taxon>Pelagophyceae</taxon>
        <taxon>Pelagomonadales</taxon>
        <taxon>Pelagomonadaceae</taxon>
        <taxon>Chrysophaeum</taxon>
    </lineage>
</organism>
<dbReference type="AlphaFoldDB" id="A0AAD7UH86"/>
<feature type="domain" description="Dynein heavy chain ATP-binding dynein motor region" evidence="1">
    <location>
        <begin position="42"/>
        <end position="117"/>
    </location>
</feature>
<feature type="non-terminal residue" evidence="3">
    <location>
        <position position="1"/>
    </location>
</feature>
<sequence length="750" mass="84914">VIEDSGDALDEATTRGVAVLIEVGEAIDPALAQRLKSPKDSRIFLVTKHEQLRVPDDDDDVSVLDISLRRSELEERLLRTVVSKEQPALERQATDLAARLVAGRARLADLDDEFLQSTDVLKTAKERDEILRQVSDAREAQRKINAKRDEYRPCAIRAAILFEILDSLKQLDPTYQYSFDEYLESDCLGDSKHVYQTTCRGLAERHRLVFGLQLCLVDAPRDAVEFLCHGSRTTTIQDNKPDWCSQDAWNNACELGLDAKVEEWKEWYHSPSAANSEKLLLPNNSESEIKRLCIVRGLRIDQFPEAAKRFVAATLGPDPGFDLLESFKSSKRVLVLKDVDPSLVHRLARDLGKTLEPPERISEAADAGSWVLFTTTTGLYRPLEKIPSNCHPDFRVWISLSPTKIPISVLQHAVKISGGRAPVMMIPQTVFPLCWFHSVLTRRWRAYDFSFDFEIAKEFASIYEKDLLRHVVSDVIYAGRITDPQDLRVLHVYSQIFLDDQAPPPEEFYPCPSKKDARALLDVLFDRHQNPTVDDVELPEPLDTLVEGDSPVDIVVAQEIDYYNKILATLRDDLPKTTDDNTLLFYPSVKPLGSWFKDLHKRVEFFRARDFKVFWLPAFTNPRKFLSALLVETSRATGVAFDALTWDFPVVTDPITQRPTEGAYCSGLLLEGARLADGALCDPFFPISPMPVIHFKPTTKKQQQKGLYACPLYMCPRQAYVISVDLQPGQHPPSVWITRATALLLSDYGD</sequence>
<dbReference type="Gene3D" id="1.10.8.1220">
    <property type="match status" value="1"/>
</dbReference>
<name>A0AAD7UH86_9STRA</name>
<evidence type="ECO:0008006" key="5">
    <source>
        <dbReference type="Google" id="ProtNLM"/>
    </source>
</evidence>
<evidence type="ECO:0000259" key="2">
    <source>
        <dbReference type="Pfam" id="PF18199"/>
    </source>
</evidence>
<dbReference type="Gene3D" id="1.10.8.720">
    <property type="entry name" value="Region D6 of dynein motor"/>
    <property type="match status" value="1"/>
</dbReference>
<dbReference type="GO" id="GO:0045505">
    <property type="term" value="F:dynein intermediate chain binding"/>
    <property type="evidence" value="ECO:0007669"/>
    <property type="project" value="InterPro"/>
</dbReference>
<dbReference type="GO" id="GO:0007018">
    <property type="term" value="P:microtubule-based movement"/>
    <property type="evidence" value="ECO:0007669"/>
    <property type="project" value="InterPro"/>
</dbReference>
<dbReference type="InterPro" id="IPR042219">
    <property type="entry name" value="AAA_lid_11_sf"/>
</dbReference>
<evidence type="ECO:0000259" key="1">
    <source>
        <dbReference type="Pfam" id="PF12781"/>
    </source>
</evidence>
<dbReference type="InterPro" id="IPR035706">
    <property type="entry name" value="AAA_9"/>
</dbReference>
<dbReference type="InterPro" id="IPR026983">
    <property type="entry name" value="DHC"/>
</dbReference>
<dbReference type="EMBL" id="JAQMWT010000330">
    <property type="protein sequence ID" value="KAJ8604436.1"/>
    <property type="molecule type" value="Genomic_DNA"/>
</dbReference>